<keyword evidence="12" id="KW-1185">Reference proteome</keyword>
<dbReference type="GO" id="GO:0004129">
    <property type="term" value="F:cytochrome-c oxidase activity"/>
    <property type="evidence" value="ECO:0007669"/>
    <property type="project" value="InterPro"/>
</dbReference>
<evidence type="ECO:0000256" key="1">
    <source>
        <dbReference type="ARBA" id="ARBA00004141"/>
    </source>
</evidence>
<dbReference type="CDD" id="cd02862">
    <property type="entry name" value="NorE_like"/>
    <property type="match status" value="1"/>
</dbReference>
<dbReference type="InterPro" id="IPR000298">
    <property type="entry name" value="Cyt_c_oxidase-like_su3"/>
</dbReference>
<feature type="domain" description="Heme-copper oxidase subunit III family profile" evidence="10">
    <location>
        <begin position="38"/>
        <end position="213"/>
    </location>
</feature>
<keyword evidence="3 7" id="KW-0812">Transmembrane</keyword>
<feature type="transmembrane region" description="Helical" evidence="9">
    <location>
        <begin position="110"/>
        <end position="129"/>
    </location>
</feature>
<feature type="transmembrane region" description="Helical" evidence="9">
    <location>
        <begin position="77"/>
        <end position="98"/>
    </location>
</feature>
<dbReference type="EMBL" id="VMNW02000021">
    <property type="protein sequence ID" value="KAA9160468.1"/>
    <property type="molecule type" value="Genomic_DNA"/>
</dbReference>
<dbReference type="RefSeq" id="WP_144762109.1">
    <property type="nucleotide sequence ID" value="NZ_VMNW02000021.1"/>
</dbReference>
<proteinExistence type="inferred from homology"/>
<reference evidence="11" key="1">
    <citation type="submission" date="2019-09" db="EMBL/GenBank/DDBJ databases">
        <authorList>
            <person name="Teo W.F.A."/>
            <person name="Duangmal K."/>
        </authorList>
    </citation>
    <scope>NUCLEOTIDE SEQUENCE [LARGE SCALE GENOMIC DNA]</scope>
    <source>
        <strain evidence="11">K81G1</strain>
    </source>
</reference>
<dbReference type="Pfam" id="PF00510">
    <property type="entry name" value="COX3"/>
    <property type="match status" value="1"/>
</dbReference>
<feature type="transmembrane region" description="Helical" evidence="9">
    <location>
        <begin position="187"/>
        <end position="212"/>
    </location>
</feature>
<gene>
    <name evidence="11" type="ORF">FPZ12_016660</name>
</gene>
<evidence type="ECO:0000256" key="9">
    <source>
        <dbReference type="SAM" id="Phobius"/>
    </source>
</evidence>
<evidence type="ECO:0000256" key="3">
    <source>
        <dbReference type="ARBA" id="ARBA00022692"/>
    </source>
</evidence>
<feature type="transmembrane region" description="Helical" evidence="9">
    <location>
        <begin position="149"/>
        <end position="175"/>
    </location>
</feature>
<dbReference type="AlphaFoldDB" id="A0A5N0V514"/>
<keyword evidence="5 9" id="KW-0472">Membrane</keyword>
<dbReference type="InterPro" id="IPR035973">
    <property type="entry name" value="Cyt_c_oxidase_su3-like_sf"/>
</dbReference>
<keyword evidence="4 9" id="KW-1133">Transmembrane helix</keyword>
<evidence type="ECO:0000313" key="12">
    <source>
        <dbReference type="Proteomes" id="UP000319769"/>
    </source>
</evidence>
<comment type="subcellular location">
    <subcellularLocation>
        <location evidence="7">Cell membrane</location>
        <topology evidence="7">Multi-pass membrane protein</topology>
    </subcellularLocation>
    <subcellularLocation>
        <location evidence="1">Membrane</location>
        <topology evidence="1">Multi-pass membrane protein</topology>
    </subcellularLocation>
</comment>
<evidence type="ECO:0000256" key="6">
    <source>
        <dbReference type="ARBA" id="ARBA00031400"/>
    </source>
</evidence>
<evidence type="ECO:0000256" key="4">
    <source>
        <dbReference type="ARBA" id="ARBA00022989"/>
    </source>
</evidence>
<dbReference type="Gene3D" id="1.20.120.80">
    <property type="entry name" value="Cytochrome c oxidase, subunit III, four-helix bundle"/>
    <property type="match status" value="1"/>
</dbReference>
<protein>
    <recommendedName>
        <fullName evidence="6">Cytochrome aa3 subunit 3</fullName>
    </recommendedName>
</protein>
<comment type="caution">
    <text evidence="11">The sequence shown here is derived from an EMBL/GenBank/DDBJ whole genome shotgun (WGS) entry which is preliminary data.</text>
</comment>
<evidence type="ECO:0000256" key="2">
    <source>
        <dbReference type="ARBA" id="ARBA00010581"/>
    </source>
</evidence>
<evidence type="ECO:0000256" key="7">
    <source>
        <dbReference type="RuleBase" id="RU003376"/>
    </source>
</evidence>
<organism evidence="11 12">
    <name type="scientific">Amycolatopsis acidicola</name>
    <dbReference type="NCBI Taxonomy" id="2596893"/>
    <lineage>
        <taxon>Bacteria</taxon>
        <taxon>Bacillati</taxon>
        <taxon>Actinomycetota</taxon>
        <taxon>Actinomycetes</taxon>
        <taxon>Pseudonocardiales</taxon>
        <taxon>Pseudonocardiaceae</taxon>
        <taxon>Amycolatopsis</taxon>
    </lineage>
</organism>
<dbReference type="PANTHER" id="PTHR11403">
    <property type="entry name" value="CYTOCHROME C OXIDASE SUBUNIT III"/>
    <property type="match status" value="1"/>
</dbReference>
<dbReference type="Proteomes" id="UP000319769">
    <property type="component" value="Unassembled WGS sequence"/>
</dbReference>
<evidence type="ECO:0000256" key="8">
    <source>
        <dbReference type="SAM" id="MobiDB-lite"/>
    </source>
</evidence>
<dbReference type="InterPro" id="IPR024791">
    <property type="entry name" value="Cyt_c/ubiquinol_Oxase_su3"/>
</dbReference>
<feature type="region of interest" description="Disordered" evidence="8">
    <location>
        <begin position="1"/>
        <end position="29"/>
    </location>
</feature>
<comment type="similarity">
    <text evidence="2 7">Belongs to the cytochrome c oxidase subunit 3 family.</text>
</comment>
<sequence>MTARTDRTGTAGLSSAGDPADGKQTSRWLRGHVPGEPGIWLFIFGDMCVFAVFFAVFLRARMQEPALFAQSRPELSIALGTVNTVVLLTSSLCVALGVRAYRRSERTTAVRLFTGAMGCGAGFLVIKLVEYATKLAAGITPATNTFFLYYFIFTAIHAVHVVLGLGGLTVLRAFAGKHTRGVHDLRVVEIGATFWHMVDLLWIVLFPLFYLAS</sequence>
<evidence type="ECO:0000256" key="5">
    <source>
        <dbReference type="ARBA" id="ARBA00023136"/>
    </source>
</evidence>
<dbReference type="InterPro" id="IPR013833">
    <property type="entry name" value="Cyt_c_oxidase_su3_a-hlx"/>
</dbReference>
<name>A0A5N0V514_9PSEU</name>
<dbReference type="GO" id="GO:0005886">
    <property type="term" value="C:plasma membrane"/>
    <property type="evidence" value="ECO:0007669"/>
    <property type="project" value="UniProtKB-SubCell"/>
</dbReference>
<evidence type="ECO:0000259" key="10">
    <source>
        <dbReference type="PROSITE" id="PS50253"/>
    </source>
</evidence>
<dbReference type="SUPFAM" id="SSF81452">
    <property type="entry name" value="Cytochrome c oxidase subunit III-like"/>
    <property type="match status" value="1"/>
</dbReference>
<dbReference type="GO" id="GO:0019646">
    <property type="term" value="P:aerobic electron transport chain"/>
    <property type="evidence" value="ECO:0007669"/>
    <property type="project" value="InterPro"/>
</dbReference>
<dbReference type="PANTHER" id="PTHR11403:SF6">
    <property type="entry name" value="NITRIC OXIDE REDUCTASE SUBUNIT E"/>
    <property type="match status" value="1"/>
</dbReference>
<accession>A0A5N0V514</accession>
<dbReference type="OrthoDB" id="9810850at2"/>
<dbReference type="PROSITE" id="PS50253">
    <property type="entry name" value="COX3"/>
    <property type="match status" value="1"/>
</dbReference>
<feature type="transmembrane region" description="Helical" evidence="9">
    <location>
        <begin position="39"/>
        <end position="57"/>
    </location>
</feature>
<evidence type="ECO:0000313" key="11">
    <source>
        <dbReference type="EMBL" id="KAA9160468.1"/>
    </source>
</evidence>